<organism evidence="1 2">
    <name type="scientific">Streptomyces hesseae</name>
    <dbReference type="NCBI Taxonomy" id="3075519"/>
    <lineage>
        <taxon>Bacteria</taxon>
        <taxon>Bacillati</taxon>
        <taxon>Actinomycetota</taxon>
        <taxon>Actinomycetes</taxon>
        <taxon>Kitasatosporales</taxon>
        <taxon>Streptomycetaceae</taxon>
        <taxon>Streptomyces</taxon>
    </lineage>
</organism>
<gene>
    <name evidence="1" type="ORF">RM609_00760</name>
</gene>
<accession>A0ABU2SF78</accession>
<protein>
    <recommendedName>
        <fullName evidence="3">Transposase</fullName>
    </recommendedName>
</protein>
<name>A0ABU2SF78_9ACTN</name>
<comment type="caution">
    <text evidence="1">The sequence shown here is derived from an EMBL/GenBank/DDBJ whole genome shotgun (WGS) entry which is preliminary data.</text>
</comment>
<evidence type="ECO:0000313" key="2">
    <source>
        <dbReference type="Proteomes" id="UP001180531"/>
    </source>
</evidence>
<evidence type="ECO:0000313" key="1">
    <source>
        <dbReference type="EMBL" id="MDT0447639.1"/>
    </source>
</evidence>
<dbReference type="Proteomes" id="UP001180531">
    <property type="component" value="Unassembled WGS sequence"/>
</dbReference>
<evidence type="ECO:0008006" key="3">
    <source>
        <dbReference type="Google" id="ProtNLM"/>
    </source>
</evidence>
<proteinExistence type="predicted"/>
<sequence>MIVKGSQIQWIRRCAPRRHPLADQVYDALTVVIVVIVVAACSPGLSPEALGLIGTVATVLGSRSRPRTCR</sequence>
<dbReference type="EMBL" id="JAVRFI010000001">
    <property type="protein sequence ID" value="MDT0447639.1"/>
    <property type="molecule type" value="Genomic_DNA"/>
</dbReference>
<reference evidence="1" key="1">
    <citation type="submission" date="2024-05" db="EMBL/GenBank/DDBJ databases">
        <title>30 novel species of actinomycetes from the DSMZ collection.</title>
        <authorList>
            <person name="Nouioui I."/>
        </authorList>
    </citation>
    <scope>NUCLEOTIDE SEQUENCE</scope>
    <source>
        <strain evidence="1">DSM 40473</strain>
    </source>
</reference>
<dbReference type="RefSeq" id="WP_311606994.1">
    <property type="nucleotide sequence ID" value="NZ_JAVRFI010000001.1"/>
</dbReference>
<keyword evidence="2" id="KW-1185">Reference proteome</keyword>